<evidence type="ECO:0000256" key="1">
    <source>
        <dbReference type="SAM" id="MobiDB-lite"/>
    </source>
</evidence>
<sequence length="32" mass="3351">MIGEKVIAALFSPQGDPSGKRHEISSAVSLQP</sequence>
<organism evidence="2">
    <name type="scientific">Serratia fonticola</name>
    <dbReference type="NCBI Taxonomy" id="47917"/>
    <lineage>
        <taxon>Bacteria</taxon>
        <taxon>Pseudomonadati</taxon>
        <taxon>Pseudomonadota</taxon>
        <taxon>Gammaproteobacteria</taxon>
        <taxon>Enterobacterales</taxon>
        <taxon>Yersiniaceae</taxon>
        <taxon>Serratia</taxon>
    </lineage>
</organism>
<dbReference type="EMBL" id="VISQ01000001">
    <property type="protein sequence ID" value="TVZ68343.1"/>
    <property type="molecule type" value="Genomic_DNA"/>
</dbReference>
<name>A0A559T162_SERFO</name>
<feature type="region of interest" description="Disordered" evidence="1">
    <location>
        <begin position="12"/>
        <end position="32"/>
    </location>
</feature>
<dbReference type="AlphaFoldDB" id="A0A559T162"/>
<proteinExistence type="predicted"/>
<reference evidence="2" key="2">
    <citation type="submission" date="2019-08" db="EMBL/GenBank/DDBJ databases">
        <title>Investigation of anaerobic lignin degradation for improved lignocellulosic biofuels.</title>
        <authorList>
            <person name="Deangelis K.PhD."/>
        </authorList>
    </citation>
    <scope>NUCLEOTIDE SEQUENCE [LARGE SCALE GENOMIC DNA]</scope>
    <source>
        <strain evidence="2">128R</strain>
    </source>
</reference>
<reference evidence="2" key="1">
    <citation type="submission" date="2019-06" db="EMBL/GenBank/DDBJ databases">
        <authorList>
            <person name="Deangelis K."/>
            <person name="Huntemann M."/>
            <person name="Clum A."/>
            <person name="Pillay M."/>
            <person name="Palaniappan K."/>
            <person name="Varghese N."/>
            <person name="Mikhailova N."/>
            <person name="Stamatis D."/>
            <person name="Reddy T."/>
            <person name="Daum C."/>
            <person name="Shapiro N."/>
            <person name="Ivanova N."/>
            <person name="Kyrpides N."/>
            <person name="Woyke T."/>
        </authorList>
    </citation>
    <scope>NUCLEOTIDE SEQUENCE [LARGE SCALE GENOMIC DNA]</scope>
    <source>
        <strain evidence="2">128R</strain>
    </source>
</reference>
<protein>
    <submittedName>
        <fullName evidence="2">Uncharacterized protein</fullName>
    </submittedName>
</protein>
<gene>
    <name evidence="2" type="ORF">FHU10_0773</name>
</gene>
<evidence type="ECO:0000313" key="2">
    <source>
        <dbReference type="EMBL" id="TVZ68343.1"/>
    </source>
</evidence>
<accession>A0A559T162</accession>
<comment type="caution">
    <text evidence="2">The sequence shown here is derived from an EMBL/GenBank/DDBJ whole genome shotgun (WGS) entry which is preliminary data.</text>
</comment>